<dbReference type="STRING" id="686340.Metal_1028"/>
<dbReference type="FunFam" id="1.10.8.640:FF:000001">
    <property type="entry name" value="Cytochrome c-type biogenesis protein"/>
    <property type="match status" value="1"/>
</dbReference>
<dbReference type="InterPro" id="IPR038297">
    <property type="entry name" value="CcmH/CycL/NrfF/Ccl2_sf"/>
</dbReference>
<proteinExistence type="inferred from homology"/>
<keyword evidence="3 7" id="KW-0479">Metal-binding</keyword>
<dbReference type="CDD" id="cd16378">
    <property type="entry name" value="CcmH_N"/>
    <property type="match status" value="1"/>
</dbReference>
<keyword evidence="2 7" id="KW-0349">Heme</keyword>
<evidence type="ECO:0000256" key="5">
    <source>
        <dbReference type="ARBA" id="ARBA00022748"/>
    </source>
</evidence>
<dbReference type="AlphaFoldDB" id="H8GH56"/>
<dbReference type="eggNOG" id="COG3088">
    <property type="taxonomic scope" value="Bacteria"/>
</dbReference>
<evidence type="ECO:0000313" key="10">
    <source>
        <dbReference type="Proteomes" id="UP000005090"/>
    </source>
</evidence>
<evidence type="ECO:0000256" key="6">
    <source>
        <dbReference type="ARBA" id="ARBA00023004"/>
    </source>
</evidence>
<evidence type="ECO:0000256" key="1">
    <source>
        <dbReference type="ARBA" id="ARBA00010342"/>
    </source>
</evidence>
<dbReference type="Pfam" id="PF03918">
    <property type="entry name" value="CcmH"/>
    <property type="match status" value="1"/>
</dbReference>
<evidence type="ECO:0000256" key="4">
    <source>
        <dbReference type="ARBA" id="ARBA00022729"/>
    </source>
</evidence>
<reference evidence="9 10" key="1">
    <citation type="journal article" date="2013" name="Genome Announc.">
        <title>Genome Sequence of the Obligate Gammaproteobacterial Methanotroph Methylomicrobium album Strain BG8.</title>
        <authorList>
            <person name="Kits K.D."/>
            <person name="Kalyuzhnaya M.G."/>
            <person name="Klotz M.G."/>
            <person name="Jetten M.S."/>
            <person name="Op den Camp H.J."/>
            <person name="Vuilleumier S."/>
            <person name="Bringel F."/>
            <person name="Dispirito A.A."/>
            <person name="Murrell J.C."/>
            <person name="Bruce D."/>
            <person name="Cheng J.F."/>
            <person name="Copeland A."/>
            <person name="Goodwin L."/>
            <person name="Hauser L."/>
            <person name="Lajus A."/>
            <person name="Land M.L."/>
            <person name="Lapidus A."/>
            <person name="Lucas S."/>
            <person name="Medigue C."/>
            <person name="Pitluck S."/>
            <person name="Woyke T."/>
            <person name="Zeytun A."/>
            <person name="Stein L.Y."/>
        </authorList>
    </citation>
    <scope>NUCLEOTIDE SEQUENCE [LARGE SCALE GENOMIC DNA]</scope>
    <source>
        <strain evidence="9 10">BG8</strain>
    </source>
</reference>
<name>H8GH56_METAL</name>
<comment type="function">
    <text evidence="7">Possible subunit of a heme lyase.</text>
</comment>
<evidence type="ECO:0000256" key="3">
    <source>
        <dbReference type="ARBA" id="ARBA00022723"/>
    </source>
</evidence>
<gene>
    <name evidence="9" type="ORF">Metal_1028</name>
</gene>
<organism evidence="9 10">
    <name type="scientific">Methylomicrobium album BG8</name>
    <dbReference type="NCBI Taxonomy" id="686340"/>
    <lineage>
        <taxon>Bacteria</taxon>
        <taxon>Pseudomonadati</taxon>
        <taxon>Pseudomonadota</taxon>
        <taxon>Gammaproteobacteria</taxon>
        <taxon>Methylococcales</taxon>
        <taxon>Methylococcaceae</taxon>
        <taxon>Methylomicrobium</taxon>
    </lineage>
</organism>
<dbReference type="GO" id="GO:0005886">
    <property type="term" value="C:plasma membrane"/>
    <property type="evidence" value="ECO:0007669"/>
    <property type="project" value="TreeGrafter"/>
</dbReference>
<dbReference type="InterPro" id="IPR005616">
    <property type="entry name" value="CcmH/CycL/Ccl2/NrfF_N"/>
</dbReference>
<keyword evidence="7" id="KW-0812">Transmembrane</keyword>
<sequence length="152" mass="17598">MKPITLIFLLLLAGAGFAGVEYREFTTPEQQEAYESLTSELRCLVCQNQTIADSNADLAADLRRQVYEMLQKGQSKDEILRFMTERYGDFVLYNPPFKSKTVLLWFGPVLFFLIGVVFVILLIRRKRTRPSKALSDDERQKIRRLLDEGDRS</sequence>
<comment type="similarity">
    <text evidence="1 7">Belongs to the CcmH/CycL/Ccl2/NrfF family.</text>
</comment>
<protein>
    <recommendedName>
        <fullName evidence="7">Cytochrome c-type biogenesis protein</fullName>
    </recommendedName>
</protein>
<dbReference type="HOGENOM" id="CLU_107187_0_0_6"/>
<feature type="transmembrane region" description="Helical" evidence="7">
    <location>
        <begin position="102"/>
        <end position="123"/>
    </location>
</feature>
<dbReference type="RefSeq" id="WP_005370237.1">
    <property type="nucleotide sequence ID" value="NZ_CM001475.1"/>
</dbReference>
<keyword evidence="7" id="KW-1133">Transmembrane helix</keyword>
<dbReference type="PANTHER" id="PTHR47870">
    <property type="entry name" value="CYTOCHROME C-TYPE BIOGENESIS PROTEIN CCMH"/>
    <property type="match status" value="1"/>
</dbReference>
<dbReference type="PANTHER" id="PTHR47870:SF1">
    <property type="entry name" value="CYTOCHROME C-TYPE BIOGENESIS PROTEIN CCMH"/>
    <property type="match status" value="1"/>
</dbReference>
<dbReference type="GO" id="GO:0046872">
    <property type="term" value="F:metal ion binding"/>
    <property type="evidence" value="ECO:0007669"/>
    <property type="project" value="UniProtKB-KW"/>
</dbReference>
<dbReference type="Gene3D" id="1.10.8.640">
    <property type="entry name" value="Cytochrome C biogenesis protein"/>
    <property type="match status" value="1"/>
</dbReference>
<keyword evidence="10" id="KW-1185">Reference proteome</keyword>
<dbReference type="EMBL" id="CM001475">
    <property type="protein sequence ID" value="EIC28847.1"/>
    <property type="molecule type" value="Genomic_DNA"/>
</dbReference>
<dbReference type="InterPro" id="IPR051263">
    <property type="entry name" value="C-type_cytochrome_biogenesis"/>
</dbReference>
<evidence type="ECO:0000313" key="9">
    <source>
        <dbReference type="EMBL" id="EIC28847.1"/>
    </source>
</evidence>
<feature type="domain" description="CcmH/CycL/Ccl2/NrfF N-terminal" evidence="8">
    <location>
        <begin position="7"/>
        <end position="146"/>
    </location>
</feature>
<evidence type="ECO:0000259" key="8">
    <source>
        <dbReference type="Pfam" id="PF03918"/>
    </source>
</evidence>
<keyword evidence="7" id="KW-0472">Membrane</keyword>
<evidence type="ECO:0000256" key="2">
    <source>
        <dbReference type="ARBA" id="ARBA00022617"/>
    </source>
</evidence>
<keyword evidence="5" id="KW-0201">Cytochrome c-type biogenesis</keyword>
<dbReference type="GO" id="GO:0017004">
    <property type="term" value="P:cytochrome complex assembly"/>
    <property type="evidence" value="ECO:0007669"/>
    <property type="project" value="UniProtKB-KW"/>
</dbReference>
<keyword evidence="6 7" id="KW-0408">Iron</keyword>
<evidence type="ECO:0000256" key="7">
    <source>
        <dbReference type="RuleBase" id="RU364112"/>
    </source>
</evidence>
<dbReference type="Proteomes" id="UP000005090">
    <property type="component" value="Chromosome"/>
</dbReference>
<accession>H8GH56</accession>
<keyword evidence="4 7" id="KW-0732">Signal</keyword>